<gene>
    <name evidence="13" type="ORF">SAPINGB_P000285</name>
</gene>
<dbReference type="Gene3D" id="2.40.110.10">
    <property type="entry name" value="Butyryl-CoA Dehydrogenase, subunit A, domain 2"/>
    <property type="match status" value="1"/>
</dbReference>
<dbReference type="InterPro" id="IPR006089">
    <property type="entry name" value="Acyl-CoA_DH_CS"/>
</dbReference>
<evidence type="ECO:0000259" key="11">
    <source>
        <dbReference type="Pfam" id="PF02770"/>
    </source>
</evidence>
<comment type="cofactor">
    <cofactor evidence="1 9">
        <name>FAD</name>
        <dbReference type="ChEBI" id="CHEBI:57692"/>
    </cofactor>
</comment>
<keyword evidence="4 9" id="KW-0285">Flavoprotein</keyword>
<dbReference type="PROSITE" id="PS00072">
    <property type="entry name" value="ACYL_COA_DH_1"/>
    <property type="match status" value="1"/>
</dbReference>
<comment type="similarity">
    <text evidence="3 9">Belongs to the acyl-CoA dehydrogenase family.</text>
</comment>
<feature type="domain" description="Acyl-CoA oxidase/dehydrogenase middle" evidence="11">
    <location>
        <begin position="152"/>
        <end position="249"/>
    </location>
</feature>
<dbReference type="InterPro" id="IPR006091">
    <property type="entry name" value="Acyl-CoA_Oxase/DH_mid-dom"/>
</dbReference>
<evidence type="ECO:0000256" key="8">
    <source>
        <dbReference type="ARBA" id="ARBA00023128"/>
    </source>
</evidence>
<reference evidence="13 14" key="1">
    <citation type="submission" date="2019-09" db="EMBL/GenBank/DDBJ databases">
        <authorList>
            <person name="Brejova B."/>
        </authorList>
    </citation>
    <scope>NUCLEOTIDE SEQUENCE [LARGE SCALE GENOMIC DNA]</scope>
</reference>
<comment type="subcellular location">
    <subcellularLocation>
        <location evidence="2">Mitochondrion</location>
    </subcellularLocation>
</comment>
<dbReference type="InterPro" id="IPR037069">
    <property type="entry name" value="AcylCoA_DH/ox_N_sf"/>
</dbReference>
<dbReference type="Pfam" id="PF02770">
    <property type="entry name" value="Acyl-CoA_dh_M"/>
    <property type="match status" value="1"/>
</dbReference>
<evidence type="ECO:0000313" key="13">
    <source>
        <dbReference type="EMBL" id="VVT44066.1"/>
    </source>
</evidence>
<dbReference type="Proteomes" id="UP000398389">
    <property type="component" value="Unassembled WGS sequence"/>
</dbReference>
<dbReference type="Pfam" id="PF00441">
    <property type="entry name" value="Acyl-CoA_dh_1"/>
    <property type="match status" value="1"/>
</dbReference>
<evidence type="ECO:0000256" key="6">
    <source>
        <dbReference type="ARBA" id="ARBA00022946"/>
    </source>
</evidence>
<dbReference type="SUPFAM" id="SSF56645">
    <property type="entry name" value="Acyl-CoA dehydrogenase NM domain-like"/>
    <property type="match status" value="1"/>
</dbReference>
<dbReference type="OrthoDB" id="9988775at2759"/>
<dbReference type="PROSITE" id="PS00073">
    <property type="entry name" value="ACYL_COA_DH_2"/>
    <property type="match status" value="1"/>
</dbReference>
<dbReference type="SUPFAM" id="SSF47203">
    <property type="entry name" value="Acyl-CoA dehydrogenase C-terminal domain-like"/>
    <property type="match status" value="1"/>
</dbReference>
<keyword evidence="14" id="KW-1185">Reference proteome</keyword>
<dbReference type="InterPro" id="IPR046373">
    <property type="entry name" value="Acyl-CoA_Oxase/DH_mid-dom_sf"/>
</dbReference>
<dbReference type="GO" id="GO:0006552">
    <property type="term" value="P:L-leucine catabolic process"/>
    <property type="evidence" value="ECO:0007669"/>
    <property type="project" value="TreeGrafter"/>
</dbReference>
<feature type="domain" description="Acyl-CoA dehydrogenase/oxidase N-terminal" evidence="12">
    <location>
        <begin position="36"/>
        <end position="147"/>
    </location>
</feature>
<accession>A0A5E8AYM1</accession>
<dbReference type="AlphaFoldDB" id="A0A5E8AYM1"/>
<feature type="domain" description="Acyl-CoA dehydrogenase/oxidase C-terminal" evidence="10">
    <location>
        <begin position="261"/>
        <end position="408"/>
    </location>
</feature>
<dbReference type="EMBL" id="CABVLU010000001">
    <property type="protein sequence ID" value="VVT44066.1"/>
    <property type="molecule type" value="Genomic_DNA"/>
</dbReference>
<keyword evidence="6" id="KW-0809">Transit peptide</keyword>
<dbReference type="PIRSF" id="PIRSF016578">
    <property type="entry name" value="HsaA"/>
    <property type="match status" value="1"/>
</dbReference>
<dbReference type="InterPro" id="IPR036250">
    <property type="entry name" value="AcylCo_DH-like_C"/>
</dbReference>
<protein>
    <recommendedName>
        <fullName evidence="15">Isovaleryl-CoA dehydrogenase, mitochondrial</fullName>
    </recommendedName>
</protein>
<keyword evidence="8" id="KW-0496">Mitochondrion</keyword>
<dbReference type="RefSeq" id="XP_031850900.1">
    <property type="nucleotide sequence ID" value="XM_031995009.1"/>
</dbReference>
<dbReference type="InterPro" id="IPR009075">
    <property type="entry name" value="AcylCo_DH/oxidase_C"/>
</dbReference>
<sequence length="415" mass="45162">MIRSLRPTFLKHSWSKFPTTRAAILYARGYATATPEEVEELRQATVDFCKAEITPAVAHQTDLENNFPNQLWKKMGDAGLLGITAAEEYGGLKAGYMAHLVVMEELSRASGSIGLSYVAHSNLCINQLSRYVTPEQGKKYLPDLIAGNKIGALAMSEAGAGSDVVSMKLTAKPTDDGSGYILNGTKLWITNGPDADTLVVYAKTDPTKGPKGITTFIIEKTMPGFSVSRKLDKLGMRGSNTGELVFDNVFVPKENILGQLNRGVYVLMTGLDYERLLLCGGPLGLMRAALDETLPYVHQRTQFDQPIAHFQLIQGKMADMYTKFASSRAYAYEAARAADAGVLTARDSAGALLYSAERATEVCLDAIQCMGGMGYVNETSVGRLLRDAKLYEIGGGTSEIRRMVIGRSFNKEYAQ</sequence>
<evidence type="ECO:0000256" key="3">
    <source>
        <dbReference type="ARBA" id="ARBA00009347"/>
    </source>
</evidence>
<dbReference type="Gene3D" id="1.10.540.10">
    <property type="entry name" value="Acyl-CoA dehydrogenase/oxidase, N-terminal domain"/>
    <property type="match status" value="1"/>
</dbReference>
<dbReference type="FunFam" id="1.10.540.10:FF:000007">
    <property type="entry name" value="Isovaleryl-CoA dehydrogenase, mitochondrial"/>
    <property type="match status" value="1"/>
</dbReference>
<dbReference type="GO" id="GO:0005739">
    <property type="term" value="C:mitochondrion"/>
    <property type="evidence" value="ECO:0007669"/>
    <property type="project" value="UniProtKB-SubCell"/>
</dbReference>
<dbReference type="GO" id="GO:0008470">
    <property type="term" value="F:3-methylbutanoyl-CoA dehydrogenase activity"/>
    <property type="evidence" value="ECO:0007669"/>
    <property type="project" value="TreeGrafter"/>
</dbReference>
<evidence type="ECO:0000256" key="4">
    <source>
        <dbReference type="ARBA" id="ARBA00022630"/>
    </source>
</evidence>
<dbReference type="InterPro" id="IPR009100">
    <property type="entry name" value="AcylCoA_DH/oxidase_NM_dom_sf"/>
</dbReference>
<keyword evidence="5 9" id="KW-0274">FAD</keyword>
<dbReference type="PANTHER" id="PTHR43884:SF18">
    <property type="entry name" value="ISOVALERYL-COENZYME A DEHYDROGENASE"/>
    <property type="match status" value="1"/>
</dbReference>
<evidence type="ECO:0000256" key="9">
    <source>
        <dbReference type="RuleBase" id="RU362125"/>
    </source>
</evidence>
<dbReference type="GeneID" id="43579109"/>
<evidence type="ECO:0008006" key="15">
    <source>
        <dbReference type="Google" id="ProtNLM"/>
    </source>
</evidence>
<dbReference type="PANTHER" id="PTHR43884">
    <property type="entry name" value="ACYL-COA DEHYDROGENASE"/>
    <property type="match status" value="1"/>
</dbReference>
<evidence type="ECO:0000259" key="12">
    <source>
        <dbReference type="Pfam" id="PF02771"/>
    </source>
</evidence>
<dbReference type="GO" id="GO:0050660">
    <property type="term" value="F:flavin adenine dinucleotide binding"/>
    <property type="evidence" value="ECO:0007669"/>
    <property type="project" value="InterPro"/>
</dbReference>
<keyword evidence="7 9" id="KW-0560">Oxidoreductase</keyword>
<proteinExistence type="inferred from homology"/>
<evidence type="ECO:0000313" key="14">
    <source>
        <dbReference type="Proteomes" id="UP000398389"/>
    </source>
</evidence>
<evidence type="ECO:0000259" key="10">
    <source>
        <dbReference type="Pfam" id="PF00441"/>
    </source>
</evidence>
<evidence type="ECO:0000256" key="7">
    <source>
        <dbReference type="ARBA" id="ARBA00023002"/>
    </source>
</evidence>
<dbReference type="InterPro" id="IPR013786">
    <property type="entry name" value="AcylCoA_DH/ox_N"/>
</dbReference>
<dbReference type="Gene3D" id="1.20.140.10">
    <property type="entry name" value="Butyryl-CoA Dehydrogenase, subunit A, domain 3"/>
    <property type="match status" value="1"/>
</dbReference>
<name>A0A5E8AYM1_9ASCO</name>
<dbReference type="FunFam" id="1.20.140.10:FF:000003">
    <property type="entry name" value="isovaleryl-CoA dehydrogenase, mitochondrial"/>
    <property type="match status" value="1"/>
</dbReference>
<dbReference type="Pfam" id="PF02771">
    <property type="entry name" value="Acyl-CoA_dh_N"/>
    <property type="match status" value="1"/>
</dbReference>
<dbReference type="FunFam" id="2.40.110.10:FF:000004">
    <property type="entry name" value="Isovaleryl-CoA dehydrogenase, mitochondrial"/>
    <property type="match status" value="1"/>
</dbReference>
<evidence type="ECO:0000256" key="2">
    <source>
        <dbReference type="ARBA" id="ARBA00004173"/>
    </source>
</evidence>
<evidence type="ECO:0000256" key="1">
    <source>
        <dbReference type="ARBA" id="ARBA00001974"/>
    </source>
</evidence>
<evidence type="ECO:0000256" key="5">
    <source>
        <dbReference type="ARBA" id="ARBA00022827"/>
    </source>
</evidence>
<organism evidence="13 14">
    <name type="scientific">Magnusiomyces paraingens</name>
    <dbReference type="NCBI Taxonomy" id="2606893"/>
    <lineage>
        <taxon>Eukaryota</taxon>
        <taxon>Fungi</taxon>
        <taxon>Dikarya</taxon>
        <taxon>Ascomycota</taxon>
        <taxon>Saccharomycotina</taxon>
        <taxon>Dipodascomycetes</taxon>
        <taxon>Dipodascales</taxon>
        <taxon>Dipodascaceae</taxon>
        <taxon>Magnusiomyces</taxon>
    </lineage>
</organism>